<gene>
    <name evidence="2" type="ORF">AVEN_81497_1</name>
</gene>
<comment type="caution">
    <text evidence="2">The sequence shown here is derived from an EMBL/GenBank/DDBJ whole genome shotgun (WGS) entry which is preliminary data.</text>
</comment>
<dbReference type="InterPro" id="IPR009057">
    <property type="entry name" value="Homeodomain-like_sf"/>
</dbReference>
<evidence type="ECO:0000313" key="3">
    <source>
        <dbReference type="Proteomes" id="UP000499080"/>
    </source>
</evidence>
<sequence>MGYPDHLGVELRWRAVRELVDDQSQAEVTRWLRVSRIVVSRLWNQFQTTDTFTRKVFQTRSRAMTTADDRYVALNAQRHRELTAE</sequence>
<dbReference type="AlphaFoldDB" id="A0A4Y2E0Q3"/>
<protein>
    <recommendedName>
        <fullName evidence="4">Transposase Tc1-like domain-containing protein</fullName>
    </recommendedName>
</protein>
<evidence type="ECO:0008006" key="4">
    <source>
        <dbReference type="Google" id="ProtNLM"/>
    </source>
</evidence>
<dbReference type="Proteomes" id="UP000499080">
    <property type="component" value="Unassembled WGS sequence"/>
</dbReference>
<dbReference type="GO" id="GO:0005634">
    <property type="term" value="C:nucleus"/>
    <property type="evidence" value="ECO:0007669"/>
    <property type="project" value="UniProtKB-SubCell"/>
</dbReference>
<evidence type="ECO:0000313" key="2">
    <source>
        <dbReference type="EMBL" id="GBM22743.1"/>
    </source>
</evidence>
<dbReference type="OrthoDB" id="9996331at2759"/>
<proteinExistence type="predicted"/>
<dbReference type="EMBL" id="BGPR01000485">
    <property type="protein sequence ID" value="GBM22743.1"/>
    <property type="molecule type" value="Genomic_DNA"/>
</dbReference>
<organism evidence="2 3">
    <name type="scientific">Araneus ventricosus</name>
    <name type="common">Orbweaver spider</name>
    <name type="synonym">Epeira ventricosa</name>
    <dbReference type="NCBI Taxonomy" id="182803"/>
    <lineage>
        <taxon>Eukaryota</taxon>
        <taxon>Metazoa</taxon>
        <taxon>Ecdysozoa</taxon>
        <taxon>Arthropoda</taxon>
        <taxon>Chelicerata</taxon>
        <taxon>Arachnida</taxon>
        <taxon>Araneae</taxon>
        <taxon>Araneomorphae</taxon>
        <taxon>Entelegynae</taxon>
        <taxon>Araneoidea</taxon>
        <taxon>Araneidae</taxon>
        <taxon>Araneus</taxon>
    </lineage>
</organism>
<comment type="subcellular location">
    <subcellularLocation>
        <location evidence="1">Nucleus</location>
    </subcellularLocation>
</comment>
<reference evidence="2 3" key="1">
    <citation type="journal article" date="2019" name="Sci. Rep.">
        <title>Orb-weaving spider Araneus ventricosus genome elucidates the spidroin gene catalogue.</title>
        <authorList>
            <person name="Kono N."/>
            <person name="Nakamura H."/>
            <person name="Ohtoshi R."/>
            <person name="Moran D.A.P."/>
            <person name="Shinohara A."/>
            <person name="Yoshida Y."/>
            <person name="Fujiwara M."/>
            <person name="Mori M."/>
            <person name="Tomita M."/>
            <person name="Arakawa K."/>
        </authorList>
    </citation>
    <scope>NUCLEOTIDE SEQUENCE [LARGE SCALE GENOMIC DNA]</scope>
</reference>
<accession>A0A4Y2E0Q3</accession>
<keyword evidence="3" id="KW-1185">Reference proteome</keyword>
<dbReference type="SUPFAM" id="SSF46689">
    <property type="entry name" value="Homeodomain-like"/>
    <property type="match status" value="1"/>
</dbReference>
<evidence type="ECO:0000256" key="1">
    <source>
        <dbReference type="ARBA" id="ARBA00004123"/>
    </source>
</evidence>
<name>A0A4Y2E0Q3_ARAVE</name>